<sequence length="567" mass="63591">AGTQLPPLAIEHKLKNVVTKTIEFEAKHRECVRVLPYSDGGHAKVHFYVLSQFYSGKSGVPQKLKAAAQKCFGDNDVTKILKAPPIEFSSGKPKRLNESQVYDINETIKRNLHVLVGHHNITAVQASFKITKSQQTTQPCIAIYVLRKGFIPDGEFPLPLRLGSYPVDVVDGFWLRVSQNGPWTPNKAQKQSKVLKLGASIGVQGIEASGSLGAIVEADGNFYALSCDHVMKDPLESKIIHPALNDHLNYLNYHLQEYGKRITQILKRESVSDLETHFLFDILRTESELLEKFQELKSMKENHRDPERAKEKKLKNLEMHEKALEKGFREPRVIGRYVAGVSRNVRWTNGQEYYIDVAIAQLTSDEVNKLRDSETVEVIGTGDIPSGECSERVQAQGELCKSGRTTGYTRSGRHEDPSIFAKSPLYEVSAQNRQLMDVLRRVKLCHSCTMRSGVSERLTPSGSFCDSCTVDTRTLSERLWMKNCLCVDRPGDIFREGQAFSAEGDSGAVLFEKVPKKDLLGFGIIFGEFVSPVQVYTLASPLRVALEVLSRELYDNANLRVLSNYND</sequence>
<evidence type="ECO:0000313" key="1">
    <source>
        <dbReference type="EMBL" id="CAH3142482.1"/>
    </source>
</evidence>
<gene>
    <name evidence="1" type="ORF">PLOB_00042387</name>
</gene>
<keyword evidence="2" id="KW-1185">Reference proteome</keyword>
<feature type="non-terminal residue" evidence="1">
    <location>
        <position position="1"/>
    </location>
</feature>
<evidence type="ECO:0000313" key="2">
    <source>
        <dbReference type="Proteomes" id="UP001159405"/>
    </source>
</evidence>
<protein>
    <submittedName>
        <fullName evidence="1">Uncharacterized protein</fullName>
    </submittedName>
</protein>
<proteinExistence type="predicted"/>
<dbReference type="EMBL" id="CALNXK010000069">
    <property type="protein sequence ID" value="CAH3142482.1"/>
    <property type="molecule type" value="Genomic_DNA"/>
</dbReference>
<name>A0ABN8PI25_9CNID</name>
<dbReference type="Proteomes" id="UP001159405">
    <property type="component" value="Unassembled WGS sequence"/>
</dbReference>
<accession>A0ABN8PI25</accession>
<organism evidence="1 2">
    <name type="scientific">Porites lobata</name>
    <dbReference type="NCBI Taxonomy" id="104759"/>
    <lineage>
        <taxon>Eukaryota</taxon>
        <taxon>Metazoa</taxon>
        <taxon>Cnidaria</taxon>
        <taxon>Anthozoa</taxon>
        <taxon>Hexacorallia</taxon>
        <taxon>Scleractinia</taxon>
        <taxon>Fungiina</taxon>
        <taxon>Poritidae</taxon>
        <taxon>Porites</taxon>
    </lineage>
</organism>
<comment type="caution">
    <text evidence="1">The sequence shown here is derived from an EMBL/GenBank/DDBJ whole genome shotgun (WGS) entry which is preliminary data.</text>
</comment>
<reference evidence="1 2" key="1">
    <citation type="submission" date="2022-05" db="EMBL/GenBank/DDBJ databases">
        <authorList>
            <consortium name="Genoscope - CEA"/>
            <person name="William W."/>
        </authorList>
    </citation>
    <scope>NUCLEOTIDE SEQUENCE [LARGE SCALE GENOMIC DNA]</scope>
</reference>